<dbReference type="EMBL" id="RQTC01000854">
    <property type="protein sequence ID" value="RZH86948.1"/>
    <property type="molecule type" value="Genomic_DNA"/>
</dbReference>
<proteinExistence type="predicted"/>
<comment type="caution">
    <text evidence="1">The sequence shown here is derived from an EMBL/GenBank/DDBJ whole genome shotgun (WGS) entry which is preliminary data.</text>
</comment>
<sequence length="47" mass="5103">TNDNEITEQYISVGVGRDYTDVSPLKGIYSGEGVTDLDVVVEITRLA</sequence>
<organism evidence="1 2">
    <name type="scientific">Staphylococcus aureus</name>
    <dbReference type="NCBI Taxonomy" id="1280"/>
    <lineage>
        <taxon>Bacteria</taxon>
        <taxon>Bacillati</taxon>
        <taxon>Bacillota</taxon>
        <taxon>Bacilli</taxon>
        <taxon>Bacillales</taxon>
        <taxon>Staphylococcaceae</taxon>
        <taxon>Staphylococcus</taxon>
    </lineage>
</organism>
<dbReference type="AlphaFoldDB" id="A0AB74E4B2"/>
<accession>A0AB74E4B2</accession>
<feature type="non-terminal residue" evidence="1">
    <location>
        <position position="1"/>
    </location>
</feature>
<evidence type="ECO:0000313" key="2">
    <source>
        <dbReference type="Proteomes" id="UP000293434"/>
    </source>
</evidence>
<dbReference type="Proteomes" id="UP000293434">
    <property type="component" value="Unassembled WGS sequence"/>
</dbReference>
<protein>
    <submittedName>
        <fullName evidence="1">Transglutaminase family protein</fullName>
    </submittedName>
</protein>
<name>A0AB74E4B2_STAAU</name>
<reference evidence="1 2" key="1">
    <citation type="submission" date="2018-11" db="EMBL/GenBank/DDBJ databases">
        <title>Genomic profiling of Staphylococcus species from a Poultry farm system in KwaZulu-Natal, South Africa.</title>
        <authorList>
            <person name="Amoako D.G."/>
            <person name="Somboro A.M."/>
            <person name="Abia A.L.K."/>
            <person name="Bester L.A."/>
            <person name="Essack S.Y."/>
        </authorList>
    </citation>
    <scope>NUCLEOTIDE SEQUENCE [LARGE SCALE GENOMIC DNA]</scope>
    <source>
        <strain evidence="1 2">SA9</strain>
    </source>
</reference>
<evidence type="ECO:0000313" key="1">
    <source>
        <dbReference type="EMBL" id="RZH86948.1"/>
    </source>
</evidence>
<gene>
    <name evidence="1" type="ORF">EIG94_17755</name>
</gene>